<dbReference type="GO" id="GO:0005506">
    <property type="term" value="F:iron ion binding"/>
    <property type="evidence" value="ECO:0007669"/>
    <property type="project" value="InterPro"/>
</dbReference>
<keyword evidence="4 7" id="KW-0408">Iron</keyword>
<gene>
    <name evidence="7 10" type="primary">ispG</name>
    <name evidence="10" type="synonym">gcpE</name>
    <name evidence="10" type="ORF">KDL01_10750</name>
</gene>
<comment type="cofactor">
    <cofactor evidence="7">
        <name>[4Fe-4S] cluster</name>
        <dbReference type="ChEBI" id="CHEBI:49883"/>
    </cofactor>
    <text evidence="7">Binds 1 [4Fe-4S] cluster.</text>
</comment>
<evidence type="ECO:0000256" key="6">
    <source>
        <dbReference type="ARBA" id="ARBA00023229"/>
    </source>
</evidence>
<keyword evidence="3 7" id="KW-0560">Oxidoreductase</keyword>
<keyword evidence="1 7" id="KW-0004">4Fe-4S</keyword>
<dbReference type="EMBL" id="JAGSOG010000038">
    <property type="protein sequence ID" value="MBR7833746.1"/>
    <property type="molecule type" value="Genomic_DNA"/>
</dbReference>
<dbReference type="Pfam" id="PF26540">
    <property type="entry name" value="GcpE_C"/>
    <property type="match status" value="1"/>
</dbReference>
<dbReference type="Proteomes" id="UP000675781">
    <property type="component" value="Unassembled WGS sequence"/>
</dbReference>
<accession>A0A941ELX6</accession>
<evidence type="ECO:0000256" key="2">
    <source>
        <dbReference type="ARBA" id="ARBA00022723"/>
    </source>
</evidence>
<comment type="pathway">
    <text evidence="7">Isoprenoid biosynthesis; isopentenyl diphosphate biosynthesis via DXP pathway; isopentenyl diphosphate from 1-deoxy-D-xylulose 5-phosphate: step 5/6.</text>
</comment>
<feature type="binding site" evidence="7">
    <location>
        <position position="316"/>
    </location>
    <ligand>
        <name>[4Fe-4S] cluster</name>
        <dbReference type="ChEBI" id="CHEBI:49883"/>
    </ligand>
</feature>
<dbReference type="InterPro" id="IPR045854">
    <property type="entry name" value="NO2/SO3_Rdtase_4Fe4S_sf"/>
</dbReference>
<keyword evidence="5 7" id="KW-0411">Iron-sulfur</keyword>
<feature type="binding site" evidence="7">
    <location>
        <position position="281"/>
    </location>
    <ligand>
        <name>[4Fe-4S] cluster</name>
        <dbReference type="ChEBI" id="CHEBI:49883"/>
    </ligand>
</feature>
<feature type="domain" description="IspG C-terminal" evidence="9">
    <location>
        <begin position="277"/>
        <end position="363"/>
    </location>
</feature>
<evidence type="ECO:0000259" key="8">
    <source>
        <dbReference type="Pfam" id="PF04551"/>
    </source>
</evidence>
<keyword evidence="11" id="KW-1185">Reference proteome</keyword>
<evidence type="ECO:0000256" key="1">
    <source>
        <dbReference type="ARBA" id="ARBA00022485"/>
    </source>
</evidence>
<dbReference type="Gene3D" id="3.30.413.10">
    <property type="entry name" value="Sulfite Reductase Hemoprotein, domain 1"/>
    <property type="match status" value="1"/>
</dbReference>
<dbReference type="InterPro" id="IPR058578">
    <property type="entry name" value="IspG_TIM"/>
</dbReference>
<dbReference type="Gene3D" id="3.20.20.20">
    <property type="entry name" value="Dihydropteroate synthase-like"/>
    <property type="match status" value="1"/>
</dbReference>
<evidence type="ECO:0000313" key="10">
    <source>
        <dbReference type="EMBL" id="MBR7833746.1"/>
    </source>
</evidence>
<comment type="similarity">
    <text evidence="7">Belongs to the IspG family.</text>
</comment>
<dbReference type="GO" id="GO:0046429">
    <property type="term" value="F:4-hydroxy-3-methylbut-2-en-1-yl diphosphate synthase activity (ferredoxin)"/>
    <property type="evidence" value="ECO:0007669"/>
    <property type="project" value="UniProtKB-UniRule"/>
</dbReference>
<dbReference type="PANTHER" id="PTHR30454:SF0">
    <property type="entry name" value="4-HYDROXY-3-METHYLBUT-2-EN-1-YL DIPHOSPHATE SYNTHASE (FERREDOXIN), CHLOROPLASTIC"/>
    <property type="match status" value="1"/>
</dbReference>
<dbReference type="PANTHER" id="PTHR30454">
    <property type="entry name" value="4-HYDROXY-3-METHYLBUT-2-EN-1-YL DIPHOSPHATE SYNTHASE"/>
    <property type="match status" value="1"/>
</dbReference>
<name>A0A941ELX6_9ACTN</name>
<proteinExistence type="inferred from homology"/>
<evidence type="ECO:0000256" key="3">
    <source>
        <dbReference type="ARBA" id="ARBA00023002"/>
    </source>
</evidence>
<dbReference type="InterPro" id="IPR016425">
    <property type="entry name" value="IspG_bac"/>
</dbReference>
<dbReference type="InterPro" id="IPR011005">
    <property type="entry name" value="Dihydropteroate_synth-like_sf"/>
</dbReference>
<dbReference type="InterPro" id="IPR058579">
    <property type="entry name" value="IspG_C"/>
</dbReference>
<comment type="caution">
    <text evidence="10">The sequence shown here is derived from an EMBL/GenBank/DDBJ whole genome shotgun (WGS) entry which is preliminary data.</text>
</comment>
<evidence type="ECO:0000313" key="11">
    <source>
        <dbReference type="Proteomes" id="UP000675781"/>
    </source>
</evidence>
<dbReference type="NCBIfam" id="NF001540">
    <property type="entry name" value="PRK00366.1"/>
    <property type="match status" value="1"/>
</dbReference>
<feature type="binding site" evidence="7">
    <location>
        <position position="323"/>
    </location>
    <ligand>
        <name>[4Fe-4S] cluster</name>
        <dbReference type="ChEBI" id="CHEBI:49883"/>
    </ligand>
</feature>
<dbReference type="InterPro" id="IPR004588">
    <property type="entry name" value="IspG_bac-typ"/>
</dbReference>
<comment type="function">
    <text evidence="7">Converts 2C-methyl-D-erythritol 2,4-cyclodiphosphate (ME-2,4cPP) into 1-hydroxy-2-methyl-2-(E)-butenyl 4-diphosphate.</text>
</comment>
<feature type="domain" description="IspG TIM-barrel" evidence="8">
    <location>
        <begin position="22"/>
        <end position="262"/>
    </location>
</feature>
<dbReference type="RefSeq" id="WP_212528265.1">
    <property type="nucleotide sequence ID" value="NZ_JAGSOG010000038.1"/>
</dbReference>
<evidence type="ECO:0000256" key="4">
    <source>
        <dbReference type="ARBA" id="ARBA00023004"/>
    </source>
</evidence>
<evidence type="ECO:0000256" key="5">
    <source>
        <dbReference type="ARBA" id="ARBA00023014"/>
    </source>
</evidence>
<dbReference type="Pfam" id="PF04551">
    <property type="entry name" value="GcpE"/>
    <property type="match status" value="1"/>
</dbReference>
<organism evidence="10 11">
    <name type="scientific">Actinospica durhamensis</name>
    <dbReference type="NCBI Taxonomy" id="1508375"/>
    <lineage>
        <taxon>Bacteria</taxon>
        <taxon>Bacillati</taxon>
        <taxon>Actinomycetota</taxon>
        <taxon>Actinomycetes</taxon>
        <taxon>Catenulisporales</taxon>
        <taxon>Actinospicaceae</taxon>
        <taxon>Actinospica</taxon>
    </lineage>
</organism>
<evidence type="ECO:0000259" key="9">
    <source>
        <dbReference type="Pfam" id="PF26540"/>
    </source>
</evidence>
<dbReference type="HAMAP" id="MF_00159">
    <property type="entry name" value="IspG"/>
    <property type="match status" value="1"/>
</dbReference>
<keyword evidence="6 7" id="KW-0414">Isoprene biosynthesis</keyword>
<evidence type="ECO:0000256" key="7">
    <source>
        <dbReference type="HAMAP-Rule" id="MF_00159"/>
    </source>
</evidence>
<dbReference type="PIRSF" id="PIRSF004640">
    <property type="entry name" value="IspG"/>
    <property type="match status" value="1"/>
</dbReference>
<reference evidence="10" key="1">
    <citation type="submission" date="2021-04" db="EMBL/GenBank/DDBJ databases">
        <title>Genome based classification of Actinospica acidithermotolerans sp. nov., an actinobacterium isolated from an Indonesian hot spring.</title>
        <authorList>
            <person name="Kusuma A.B."/>
            <person name="Putra K.E."/>
            <person name="Nafisah S."/>
            <person name="Loh J."/>
            <person name="Nouioui I."/>
            <person name="Goodfellow M."/>
        </authorList>
    </citation>
    <scope>NUCLEOTIDE SEQUENCE</scope>
    <source>
        <strain evidence="10">CSCA 57</strain>
    </source>
</reference>
<dbReference type="EC" id="1.17.7.3" evidence="7"/>
<dbReference type="AlphaFoldDB" id="A0A941ELX6"/>
<dbReference type="FunFam" id="3.20.20.20:FF:000003">
    <property type="entry name" value="4-hydroxy-3-methylbut-2-en-1-yl diphosphate synthase (flavodoxin)"/>
    <property type="match status" value="1"/>
</dbReference>
<comment type="catalytic activity">
    <reaction evidence="7">
        <text>(2E)-4-hydroxy-3-methylbut-2-enyl diphosphate + oxidized [flavodoxin] + H2O + 2 H(+) = 2-C-methyl-D-erythritol 2,4-cyclic diphosphate + reduced [flavodoxin]</text>
        <dbReference type="Rhea" id="RHEA:43604"/>
        <dbReference type="Rhea" id="RHEA-COMP:10622"/>
        <dbReference type="Rhea" id="RHEA-COMP:10623"/>
        <dbReference type="ChEBI" id="CHEBI:15377"/>
        <dbReference type="ChEBI" id="CHEBI:15378"/>
        <dbReference type="ChEBI" id="CHEBI:57618"/>
        <dbReference type="ChEBI" id="CHEBI:58210"/>
        <dbReference type="ChEBI" id="CHEBI:58483"/>
        <dbReference type="ChEBI" id="CHEBI:128753"/>
        <dbReference type="EC" id="1.17.7.3"/>
    </reaction>
</comment>
<dbReference type="NCBIfam" id="TIGR00612">
    <property type="entry name" value="ispG_gcpE"/>
    <property type="match status" value="1"/>
</dbReference>
<dbReference type="SUPFAM" id="SSF51717">
    <property type="entry name" value="Dihydropteroate synthetase-like"/>
    <property type="match status" value="1"/>
</dbReference>
<dbReference type="GO" id="GO:0141197">
    <property type="term" value="F:4-hydroxy-3-methylbut-2-enyl-diphosphate synthase activity (flavodoxin)"/>
    <property type="evidence" value="ECO:0007669"/>
    <property type="project" value="UniProtKB-EC"/>
</dbReference>
<protein>
    <recommendedName>
        <fullName evidence="7">4-hydroxy-3-methylbut-2-en-1-yl diphosphate synthase (flavodoxin)</fullName>
        <ecNumber evidence="7">1.17.7.3</ecNumber>
    </recommendedName>
    <alternativeName>
        <fullName evidence="7">1-hydroxy-2-methyl-2-(E)-butenyl 4-diphosphate synthase</fullName>
    </alternativeName>
</protein>
<keyword evidence="2 7" id="KW-0479">Metal-binding</keyword>
<dbReference type="GO" id="GO:0019288">
    <property type="term" value="P:isopentenyl diphosphate biosynthetic process, methylerythritol 4-phosphate pathway"/>
    <property type="evidence" value="ECO:0007669"/>
    <property type="project" value="UniProtKB-UniRule"/>
</dbReference>
<dbReference type="SUPFAM" id="SSF56014">
    <property type="entry name" value="Nitrite and sulphite reductase 4Fe-4S domain-like"/>
    <property type="match status" value="1"/>
</dbReference>
<dbReference type="GO" id="GO:0016114">
    <property type="term" value="P:terpenoid biosynthetic process"/>
    <property type="evidence" value="ECO:0007669"/>
    <property type="project" value="InterPro"/>
</dbReference>
<sequence>MTAVALGTPSVPAKPLSPRRVSRQIHVGSVPVGGDAPVSVQSMTTTLTSDVNATLQQIAQLTASGCQIVRVAVPSQDDADALPTIAKKSQIPVIADIHFQPKYVFAALDAGCAAVRVNPGNIRKFDDQVGEIARRAKYLGTPIRIGVNAGSLDPRLYEKYGKATPEALVESALWECSLFEEHDFRDIKISVKHNDPVVMIQAYRQLAAACDYPLHLGVTEAGPAFQGTIKSAVAFGALLAEGIGDTIRVSLSAPPVEEVKVGTQILESLGLRKRGLEIVSCPSCGRAQVDVYTLADQVSAALEGLDVPLRVAVMGCVVNGPGEAREADLGVASGNGKGQIFVRGEVIKTVSEAKIVETLVEEAARLAEELGADLGEGEPQVSAG</sequence>
<dbReference type="GO" id="GO:0051539">
    <property type="term" value="F:4 iron, 4 sulfur cluster binding"/>
    <property type="evidence" value="ECO:0007669"/>
    <property type="project" value="UniProtKB-UniRule"/>
</dbReference>
<feature type="binding site" evidence="7">
    <location>
        <position position="284"/>
    </location>
    <ligand>
        <name>[4Fe-4S] cluster</name>
        <dbReference type="ChEBI" id="CHEBI:49883"/>
    </ligand>
</feature>